<keyword evidence="4" id="KW-1003">Cell membrane</keyword>
<dbReference type="Proteomes" id="UP000070457">
    <property type="component" value="Unassembled WGS sequence"/>
</dbReference>
<comment type="caution">
    <text evidence="17">The sequence shown here is derived from an EMBL/GenBank/DDBJ whole genome shotgun (WGS) entry which is preliminary data.</text>
</comment>
<dbReference type="SUPFAM" id="SSF47384">
    <property type="entry name" value="Homodimeric domain of signal transducing histidine kinase"/>
    <property type="match status" value="1"/>
</dbReference>
<dbReference type="InterPro" id="IPR004358">
    <property type="entry name" value="Sig_transdc_His_kin-like_C"/>
</dbReference>
<keyword evidence="6 17" id="KW-0808">Transferase</keyword>
<keyword evidence="5" id="KW-0597">Phosphoprotein</keyword>
<comment type="catalytic activity">
    <reaction evidence="1">
        <text>ATP + protein L-histidine = ADP + protein N-phospho-L-histidine.</text>
        <dbReference type="EC" id="2.7.13.3"/>
    </reaction>
</comment>
<dbReference type="InterPro" id="IPR003594">
    <property type="entry name" value="HATPase_dom"/>
</dbReference>
<dbReference type="STRING" id="1617426.TR69_WS6001000940"/>
<name>A0A136LZ43_9BACT</name>
<dbReference type="GO" id="GO:0005886">
    <property type="term" value="C:plasma membrane"/>
    <property type="evidence" value="ECO:0007669"/>
    <property type="project" value="UniProtKB-SubCell"/>
</dbReference>
<gene>
    <name evidence="17" type="primary">hssS</name>
    <name evidence="17" type="ORF">TR69_WS6001000940</name>
</gene>
<reference evidence="17 18" key="1">
    <citation type="submission" date="2015-02" db="EMBL/GenBank/DDBJ databases">
        <title>Improved understanding of the partial-nitritation anammox process through 23 genomes representing the majority of the microbial community.</title>
        <authorList>
            <person name="Speth D.R."/>
            <person name="In T Zandt M."/>
            <person name="Guerrero Cruz S."/>
            <person name="Jetten M.S."/>
            <person name="Dutilh B.E."/>
        </authorList>
    </citation>
    <scope>NUCLEOTIDE SEQUENCE [LARGE SCALE GENOMIC DNA]</scope>
    <source>
        <strain evidence="17">OLB20</strain>
    </source>
</reference>
<proteinExistence type="predicted"/>
<dbReference type="GO" id="GO:0000155">
    <property type="term" value="F:phosphorelay sensor kinase activity"/>
    <property type="evidence" value="ECO:0007669"/>
    <property type="project" value="InterPro"/>
</dbReference>
<keyword evidence="10" id="KW-0067">ATP-binding</keyword>
<dbReference type="PANTHER" id="PTHR45528:SF1">
    <property type="entry name" value="SENSOR HISTIDINE KINASE CPXA"/>
    <property type="match status" value="1"/>
</dbReference>
<dbReference type="CDD" id="cd00082">
    <property type="entry name" value="HisKA"/>
    <property type="match status" value="1"/>
</dbReference>
<evidence type="ECO:0000256" key="12">
    <source>
        <dbReference type="ARBA" id="ARBA00023012"/>
    </source>
</evidence>
<keyword evidence="7 14" id="KW-0812">Transmembrane</keyword>
<keyword evidence="9" id="KW-0418">Kinase</keyword>
<evidence type="ECO:0000256" key="11">
    <source>
        <dbReference type="ARBA" id="ARBA00022989"/>
    </source>
</evidence>
<protein>
    <recommendedName>
        <fullName evidence="3">histidine kinase</fullName>
        <ecNumber evidence="3">2.7.13.3</ecNumber>
    </recommendedName>
</protein>
<dbReference type="Gene3D" id="1.10.287.130">
    <property type="match status" value="1"/>
</dbReference>
<dbReference type="Gene3D" id="3.30.565.10">
    <property type="entry name" value="Histidine kinase-like ATPase, C-terminal domain"/>
    <property type="match status" value="1"/>
</dbReference>
<dbReference type="Pfam" id="PF00512">
    <property type="entry name" value="HisKA"/>
    <property type="match status" value="1"/>
</dbReference>
<evidence type="ECO:0000256" key="13">
    <source>
        <dbReference type="ARBA" id="ARBA00023136"/>
    </source>
</evidence>
<evidence type="ECO:0000256" key="1">
    <source>
        <dbReference type="ARBA" id="ARBA00000085"/>
    </source>
</evidence>
<dbReference type="SMART" id="SM00388">
    <property type="entry name" value="HisKA"/>
    <property type="match status" value="1"/>
</dbReference>
<dbReference type="EMBL" id="JYNZ01000003">
    <property type="protein sequence ID" value="KXK26917.1"/>
    <property type="molecule type" value="Genomic_DNA"/>
</dbReference>
<evidence type="ECO:0000256" key="4">
    <source>
        <dbReference type="ARBA" id="ARBA00022475"/>
    </source>
</evidence>
<evidence type="ECO:0000256" key="7">
    <source>
        <dbReference type="ARBA" id="ARBA00022692"/>
    </source>
</evidence>
<keyword evidence="8" id="KW-0547">Nucleotide-binding</keyword>
<evidence type="ECO:0000259" key="15">
    <source>
        <dbReference type="PROSITE" id="PS50109"/>
    </source>
</evidence>
<dbReference type="InterPro" id="IPR036097">
    <property type="entry name" value="HisK_dim/P_sf"/>
</dbReference>
<accession>A0A136LZ43</accession>
<feature type="transmembrane region" description="Helical" evidence="14">
    <location>
        <begin position="94"/>
        <end position="113"/>
    </location>
</feature>
<keyword evidence="11 14" id="KW-1133">Transmembrane helix</keyword>
<dbReference type="CDD" id="cd06225">
    <property type="entry name" value="HAMP"/>
    <property type="match status" value="1"/>
</dbReference>
<keyword evidence="12" id="KW-0902">Two-component regulatory system</keyword>
<dbReference type="SUPFAM" id="SSF55874">
    <property type="entry name" value="ATPase domain of HSP90 chaperone/DNA topoisomerase II/histidine kinase"/>
    <property type="match status" value="1"/>
</dbReference>
<dbReference type="Pfam" id="PF00672">
    <property type="entry name" value="HAMP"/>
    <property type="match status" value="1"/>
</dbReference>
<dbReference type="InterPro" id="IPR036890">
    <property type="entry name" value="HATPase_C_sf"/>
</dbReference>
<dbReference type="InterPro" id="IPR050398">
    <property type="entry name" value="HssS/ArlS-like"/>
</dbReference>
<evidence type="ECO:0000313" key="18">
    <source>
        <dbReference type="Proteomes" id="UP000070457"/>
    </source>
</evidence>
<dbReference type="InterPro" id="IPR003661">
    <property type="entry name" value="HisK_dim/P_dom"/>
</dbReference>
<evidence type="ECO:0000256" key="9">
    <source>
        <dbReference type="ARBA" id="ARBA00022777"/>
    </source>
</evidence>
<dbReference type="EC" id="2.7.13.3" evidence="3"/>
<comment type="subcellular location">
    <subcellularLocation>
        <location evidence="2">Cell membrane</location>
        <topology evidence="2">Multi-pass membrane protein</topology>
    </subcellularLocation>
</comment>
<evidence type="ECO:0000256" key="5">
    <source>
        <dbReference type="ARBA" id="ARBA00022553"/>
    </source>
</evidence>
<dbReference type="AlphaFoldDB" id="A0A136LZ43"/>
<sequence length="384" mass="42657">MYSLVMNFTRTIRFRLTLIYSLVVFAFCGIFVLAINMYVTGWVNSEPPLPLSVIAGSNNRPGGQALRRFADIAEAERARIREFRIQDMLQLRQASLISLFPIAGASFIAGYLISGRMLKPLSKLNKQMEQTDSGTLGNRILYTGPDDEIGKLISTYNGMAERLAQTFELQEQFIQNASHELKTPMAIIHTNLESVVEDVDATPHDLRKAVKAALTGTANLNKLVEDLLTLSLVQQSHEPVNLGEVINSVITTISSRERRIVSMTGMTDQLTVNGNRFLLERAFSNLLDNALKHADSSDPFVEVEIKHQRGSAVIRVTNNGDQISPRDLPRVFERFYRAGDQKKTGFGLGLSISSKVIRDHEGSISAESENGLTSFTVTLPLKRT</sequence>
<feature type="transmembrane region" description="Helical" evidence="14">
    <location>
        <begin position="12"/>
        <end position="39"/>
    </location>
</feature>
<organism evidence="17 18">
    <name type="scientific">candidate division WS6 bacterium OLB20</name>
    <dbReference type="NCBI Taxonomy" id="1617426"/>
    <lineage>
        <taxon>Bacteria</taxon>
        <taxon>Candidatus Dojkabacteria</taxon>
    </lineage>
</organism>
<dbReference type="SMART" id="SM00304">
    <property type="entry name" value="HAMP"/>
    <property type="match status" value="1"/>
</dbReference>
<evidence type="ECO:0000256" key="6">
    <source>
        <dbReference type="ARBA" id="ARBA00022679"/>
    </source>
</evidence>
<dbReference type="CDD" id="cd00075">
    <property type="entry name" value="HATPase"/>
    <property type="match status" value="1"/>
</dbReference>
<dbReference type="Pfam" id="PF02518">
    <property type="entry name" value="HATPase_c"/>
    <property type="match status" value="1"/>
</dbReference>
<dbReference type="PANTHER" id="PTHR45528">
    <property type="entry name" value="SENSOR HISTIDINE KINASE CPXA"/>
    <property type="match status" value="1"/>
</dbReference>
<feature type="domain" description="HAMP" evidence="16">
    <location>
        <begin position="115"/>
        <end position="168"/>
    </location>
</feature>
<dbReference type="InterPro" id="IPR003660">
    <property type="entry name" value="HAMP_dom"/>
</dbReference>
<dbReference type="GO" id="GO:0005524">
    <property type="term" value="F:ATP binding"/>
    <property type="evidence" value="ECO:0007669"/>
    <property type="project" value="UniProtKB-KW"/>
</dbReference>
<dbReference type="InterPro" id="IPR005467">
    <property type="entry name" value="His_kinase_dom"/>
</dbReference>
<dbReference type="SMART" id="SM00387">
    <property type="entry name" value="HATPase_c"/>
    <property type="match status" value="1"/>
</dbReference>
<evidence type="ECO:0000256" key="14">
    <source>
        <dbReference type="SAM" id="Phobius"/>
    </source>
</evidence>
<evidence type="ECO:0000256" key="10">
    <source>
        <dbReference type="ARBA" id="ARBA00022840"/>
    </source>
</evidence>
<evidence type="ECO:0000256" key="3">
    <source>
        <dbReference type="ARBA" id="ARBA00012438"/>
    </source>
</evidence>
<dbReference type="Gene3D" id="6.10.340.10">
    <property type="match status" value="1"/>
</dbReference>
<evidence type="ECO:0000313" key="17">
    <source>
        <dbReference type="EMBL" id="KXK26917.1"/>
    </source>
</evidence>
<dbReference type="PROSITE" id="PS50109">
    <property type="entry name" value="HIS_KIN"/>
    <property type="match status" value="1"/>
</dbReference>
<evidence type="ECO:0000256" key="2">
    <source>
        <dbReference type="ARBA" id="ARBA00004651"/>
    </source>
</evidence>
<evidence type="ECO:0000256" key="8">
    <source>
        <dbReference type="ARBA" id="ARBA00022741"/>
    </source>
</evidence>
<feature type="domain" description="Histidine kinase" evidence="15">
    <location>
        <begin position="176"/>
        <end position="383"/>
    </location>
</feature>
<dbReference type="PROSITE" id="PS50885">
    <property type="entry name" value="HAMP"/>
    <property type="match status" value="1"/>
</dbReference>
<dbReference type="SUPFAM" id="SSF158472">
    <property type="entry name" value="HAMP domain-like"/>
    <property type="match status" value="1"/>
</dbReference>
<keyword evidence="13 14" id="KW-0472">Membrane</keyword>
<dbReference type="PRINTS" id="PR00344">
    <property type="entry name" value="BCTRLSENSOR"/>
</dbReference>
<evidence type="ECO:0000259" key="16">
    <source>
        <dbReference type="PROSITE" id="PS50885"/>
    </source>
</evidence>